<dbReference type="Gene3D" id="3.30.310.50">
    <property type="entry name" value="Alpha-D-phosphohexomutase, C-terminal domain"/>
    <property type="match status" value="1"/>
</dbReference>
<dbReference type="OrthoDB" id="9806511at2"/>
<gene>
    <name evidence="1" type="ORF">EUU22_07825</name>
</gene>
<keyword evidence="2" id="KW-1185">Reference proteome</keyword>
<dbReference type="Pfam" id="PF09981">
    <property type="entry name" value="DUF2218"/>
    <property type="match status" value="1"/>
</dbReference>
<dbReference type="Proteomes" id="UP000291088">
    <property type="component" value="Unassembled WGS sequence"/>
</dbReference>
<comment type="caution">
    <text evidence="1">The sequence shown here is derived from an EMBL/GenBank/DDBJ whole genome shotgun (WGS) entry which is preliminary data.</text>
</comment>
<protein>
    <submittedName>
        <fullName evidence="1">DUF2218 domain-containing protein</fullName>
    </submittedName>
</protein>
<dbReference type="RefSeq" id="WP_129331443.1">
    <property type="nucleotide sequence ID" value="NZ_SDVB01000170.1"/>
</dbReference>
<dbReference type="AlphaFoldDB" id="A0A4Q2TJL6"/>
<accession>A0A4Q2TJL6</accession>
<dbReference type="InterPro" id="IPR014543">
    <property type="entry name" value="UCP028291"/>
</dbReference>
<proteinExistence type="predicted"/>
<reference evidence="1 2" key="1">
    <citation type="submission" date="2019-01" db="EMBL/GenBank/DDBJ databases">
        <authorList>
            <person name="Deng T."/>
        </authorList>
    </citation>
    <scope>NUCLEOTIDE SEQUENCE [LARGE SCALE GENOMIC DNA]</scope>
    <source>
        <strain evidence="1 2">F8825</strain>
    </source>
</reference>
<sequence length="95" mass="10618">MARSVATVPTENGWKYLQQLCKHWSHKLDVELGEKTGIVRFAEATATMSADEAGLTVAIEATSPEVLERMKGVVSSHLDRFAFREAPLPFEWRAD</sequence>
<dbReference type="EMBL" id="SDVB01000170">
    <property type="protein sequence ID" value="RYC17871.1"/>
    <property type="molecule type" value="Genomic_DNA"/>
</dbReference>
<organism evidence="1 2">
    <name type="scientific">Ciceribacter ferrooxidans</name>
    <dbReference type="NCBI Taxonomy" id="2509717"/>
    <lineage>
        <taxon>Bacteria</taxon>
        <taxon>Pseudomonadati</taxon>
        <taxon>Pseudomonadota</taxon>
        <taxon>Alphaproteobacteria</taxon>
        <taxon>Hyphomicrobiales</taxon>
        <taxon>Rhizobiaceae</taxon>
        <taxon>Ciceribacter</taxon>
    </lineage>
</organism>
<evidence type="ECO:0000313" key="1">
    <source>
        <dbReference type="EMBL" id="RYC17871.1"/>
    </source>
</evidence>
<evidence type="ECO:0000313" key="2">
    <source>
        <dbReference type="Proteomes" id="UP000291088"/>
    </source>
</evidence>
<name>A0A4Q2TJL6_9HYPH</name>
<dbReference type="PIRSF" id="PIRSF028291">
    <property type="entry name" value="UCP028291"/>
    <property type="match status" value="1"/>
</dbReference>